<dbReference type="AlphaFoldDB" id="A0ABD1AJF4"/>
<feature type="compositionally biased region" description="Low complexity" evidence="1">
    <location>
        <begin position="44"/>
        <end position="55"/>
    </location>
</feature>
<dbReference type="Proteomes" id="UP001558713">
    <property type="component" value="Unassembled WGS sequence"/>
</dbReference>
<feature type="compositionally biased region" description="Polar residues" evidence="1">
    <location>
        <begin position="116"/>
        <end position="132"/>
    </location>
</feature>
<protein>
    <submittedName>
        <fullName evidence="2">Uncharacterized protein</fullName>
    </submittedName>
</protein>
<gene>
    <name evidence="2" type="ORF">V5N11_012917</name>
</gene>
<evidence type="ECO:0000256" key="1">
    <source>
        <dbReference type="SAM" id="MobiDB-lite"/>
    </source>
</evidence>
<organism evidence="2 3">
    <name type="scientific">Cardamine amara subsp. amara</name>
    <dbReference type="NCBI Taxonomy" id="228776"/>
    <lineage>
        <taxon>Eukaryota</taxon>
        <taxon>Viridiplantae</taxon>
        <taxon>Streptophyta</taxon>
        <taxon>Embryophyta</taxon>
        <taxon>Tracheophyta</taxon>
        <taxon>Spermatophyta</taxon>
        <taxon>Magnoliopsida</taxon>
        <taxon>eudicotyledons</taxon>
        <taxon>Gunneridae</taxon>
        <taxon>Pentapetalae</taxon>
        <taxon>rosids</taxon>
        <taxon>malvids</taxon>
        <taxon>Brassicales</taxon>
        <taxon>Brassicaceae</taxon>
        <taxon>Cardamineae</taxon>
        <taxon>Cardamine</taxon>
    </lineage>
</organism>
<keyword evidence="3" id="KW-1185">Reference proteome</keyword>
<name>A0ABD1AJF4_CARAN</name>
<feature type="compositionally biased region" description="Polar residues" evidence="1">
    <location>
        <begin position="92"/>
        <end position="109"/>
    </location>
</feature>
<feature type="region of interest" description="Disordered" evidence="1">
    <location>
        <begin position="1"/>
        <end position="137"/>
    </location>
</feature>
<reference evidence="2 3" key="1">
    <citation type="submission" date="2024-04" db="EMBL/GenBank/DDBJ databases">
        <title>Genome assembly C_amara_ONT_v2.</title>
        <authorList>
            <person name="Yant L."/>
            <person name="Moore C."/>
            <person name="Slenker M."/>
        </authorList>
    </citation>
    <scope>NUCLEOTIDE SEQUENCE [LARGE SCALE GENOMIC DNA]</scope>
    <source>
        <tissue evidence="2">Leaf</tissue>
    </source>
</reference>
<comment type="caution">
    <text evidence="2">The sequence shown here is derived from an EMBL/GenBank/DDBJ whole genome shotgun (WGS) entry which is preliminary data.</text>
</comment>
<evidence type="ECO:0000313" key="3">
    <source>
        <dbReference type="Proteomes" id="UP001558713"/>
    </source>
</evidence>
<dbReference type="EMBL" id="JBANAX010000558">
    <property type="protein sequence ID" value="KAL1203394.1"/>
    <property type="molecule type" value="Genomic_DNA"/>
</dbReference>
<proteinExistence type="predicted"/>
<feature type="compositionally biased region" description="Basic residues" evidence="1">
    <location>
        <begin position="1"/>
        <end position="11"/>
    </location>
</feature>
<sequence>MPPLKRARQQKRNTVPNISQRPGATTTTPSRRVNPLPSQYNFTPAAAAPPSQSPQGPVFAQQSTTAPHISNYPPPQQLFQTNPLQQREEVPTPSSQEVQNNPTRQYTQQQDDEASPIQNSYGQSHPSLQGNNFEEPAPVVPDLEEDTLRALNALLMVPDRDRFTMVLSPTPTPNSTWFTRDKGSKLVRSITKVFTNKFDGSYYTWLCVPRERQERYFFEFAKTHTWDPLITGIVQQNFEAICQRRMKDMVSGVRTTLQ</sequence>
<accession>A0ABD1AJF4</accession>
<evidence type="ECO:0000313" key="2">
    <source>
        <dbReference type="EMBL" id="KAL1203394.1"/>
    </source>
</evidence>
<feature type="compositionally biased region" description="Polar residues" evidence="1">
    <location>
        <begin position="12"/>
        <end position="42"/>
    </location>
</feature>